<dbReference type="PANTHER" id="PTHR43105:SF13">
    <property type="entry name" value="NADH-UBIQUINONE OXIDOREDUCTASE 75 KDA SUBUNIT, MITOCHONDRIAL"/>
    <property type="match status" value="1"/>
</dbReference>
<dbReference type="Pfam" id="PF00490">
    <property type="entry name" value="ALAD"/>
    <property type="match status" value="1"/>
</dbReference>
<evidence type="ECO:0000256" key="16">
    <source>
        <dbReference type="ARBA" id="ARBA00023027"/>
    </source>
</evidence>
<dbReference type="InterPro" id="IPR050123">
    <property type="entry name" value="Prok_molybdopt-oxidoreductase"/>
</dbReference>
<evidence type="ECO:0000313" key="35">
    <source>
        <dbReference type="EMBL" id="GFR28508.1"/>
    </source>
</evidence>
<evidence type="ECO:0000256" key="17">
    <source>
        <dbReference type="ARBA" id="ARBA00023075"/>
    </source>
</evidence>
<dbReference type="SUPFAM" id="SSF54862">
    <property type="entry name" value="4Fe-4S ferredoxins"/>
    <property type="match status" value="1"/>
</dbReference>
<comment type="function">
    <text evidence="2">Core subunit of the mitochondrial membrane respiratory chain NADH dehydrogenase (Complex I) that is believed to belong to the minimal assembly required for catalysis. Complex I functions in the transfer of electrons from NADH to the respiratory chain. The immediate electron acceptor for the enzyme is believed to be ubiquinone.</text>
</comment>
<dbReference type="Pfam" id="PF13510">
    <property type="entry name" value="Fer2_4"/>
    <property type="match status" value="1"/>
</dbReference>
<dbReference type="CDD" id="cd04823">
    <property type="entry name" value="ALAD_PBGS_aspartate_rich"/>
    <property type="match status" value="1"/>
</dbReference>
<dbReference type="PROSITE" id="PS00667">
    <property type="entry name" value="COMPLEX1_ND1_1"/>
    <property type="match status" value="1"/>
</dbReference>
<comment type="cofactor">
    <cofactor evidence="1">
        <name>[4Fe-4S] cluster</name>
        <dbReference type="ChEBI" id="CHEBI:49883"/>
    </cofactor>
</comment>
<dbReference type="Pfam" id="PF00384">
    <property type="entry name" value="Molybdopterin"/>
    <property type="match status" value="1"/>
</dbReference>
<evidence type="ECO:0000259" key="32">
    <source>
        <dbReference type="PROSITE" id="PS51085"/>
    </source>
</evidence>
<feature type="transmembrane region" description="Helical" evidence="31">
    <location>
        <begin position="929"/>
        <end position="949"/>
    </location>
</feature>
<comment type="caution">
    <text evidence="35">The sequence shown here is derived from an EMBL/GenBank/DDBJ whole genome shotgun (WGS) entry which is preliminary data.</text>
</comment>
<dbReference type="InterPro" id="IPR018086">
    <property type="entry name" value="NADH_UbQ_OxRdtase_su1_CS"/>
</dbReference>
<dbReference type="PRINTS" id="PR00144">
    <property type="entry name" value="DALDHYDRTASE"/>
</dbReference>
<dbReference type="Gene3D" id="3.30.200.210">
    <property type="match status" value="1"/>
</dbReference>
<dbReference type="GO" id="GO:0045271">
    <property type="term" value="C:respiratory chain complex I"/>
    <property type="evidence" value="ECO:0007669"/>
    <property type="project" value="UniProtKB-ARBA"/>
</dbReference>
<dbReference type="FunFam" id="3.20.20.70:FF:000019">
    <property type="entry name" value="Delta-aminolevulinic acid dehydratase"/>
    <property type="match status" value="1"/>
</dbReference>
<evidence type="ECO:0000256" key="29">
    <source>
        <dbReference type="RuleBase" id="RU004523"/>
    </source>
</evidence>
<evidence type="ECO:0000259" key="33">
    <source>
        <dbReference type="PROSITE" id="PS51669"/>
    </source>
</evidence>
<dbReference type="EMBL" id="BMAO01039033">
    <property type="protein sequence ID" value="GFR28508.1"/>
    <property type="molecule type" value="Genomic_DNA"/>
</dbReference>
<keyword evidence="19 31" id="KW-0472">Membrane</keyword>
<dbReference type="PROSITE" id="PS51669">
    <property type="entry name" value="4FE4S_MOW_BIS_MGD"/>
    <property type="match status" value="1"/>
</dbReference>
<feature type="transmembrane region" description="Helical" evidence="31">
    <location>
        <begin position="839"/>
        <end position="861"/>
    </location>
</feature>
<evidence type="ECO:0000256" key="31">
    <source>
        <dbReference type="SAM" id="Phobius"/>
    </source>
</evidence>
<evidence type="ECO:0000256" key="28">
    <source>
        <dbReference type="RuleBase" id="RU004161"/>
    </source>
</evidence>
<feature type="region of interest" description="Disordered" evidence="30">
    <location>
        <begin position="1"/>
        <end position="28"/>
    </location>
</feature>
<comment type="catalytic activity">
    <reaction evidence="26">
        <text>a ubiquinone + NADH + 5 H(+)(in) = a ubiquinol + NAD(+) + 4 H(+)(out)</text>
        <dbReference type="Rhea" id="RHEA:29091"/>
        <dbReference type="Rhea" id="RHEA-COMP:9565"/>
        <dbReference type="Rhea" id="RHEA-COMP:9566"/>
        <dbReference type="ChEBI" id="CHEBI:15378"/>
        <dbReference type="ChEBI" id="CHEBI:16389"/>
        <dbReference type="ChEBI" id="CHEBI:17976"/>
        <dbReference type="ChEBI" id="CHEBI:57540"/>
        <dbReference type="ChEBI" id="CHEBI:57945"/>
        <dbReference type="EC" id="7.1.1.2"/>
    </reaction>
</comment>
<dbReference type="Gene3D" id="3.20.20.70">
    <property type="entry name" value="Aldolase class I"/>
    <property type="match status" value="1"/>
</dbReference>
<comment type="cofactor">
    <cofactor evidence="24">
        <name>[2Fe-2S] cluster</name>
        <dbReference type="ChEBI" id="CHEBI:190135"/>
    </cofactor>
</comment>
<reference evidence="35" key="1">
    <citation type="submission" date="2020-07" db="EMBL/GenBank/DDBJ databases">
        <title>Multicomponent nature underlies the extraordinary mechanical properties of spider dragline silk.</title>
        <authorList>
            <person name="Kono N."/>
            <person name="Nakamura H."/>
            <person name="Mori M."/>
            <person name="Yoshida Y."/>
            <person name="Ohtoshi R."/>
            <person name="Malay A.D."/>
            <person name="Moran D.A.P."/>
            <person name="Tomita M."/>
            <person name="Numata K."/>
            <person name="Arakawa K."/>
        </authorList>
    </citation>
    <scope>NUCLEOTIDE SEQUENCE</scope>
</reference>
<evidence type="ECO:0000256" key="4">
    <source>
        <dbReference type="ARBA" id="ARBA00004694"/>
    </source>
</evidence>
<dbReference type="CDD" id="cd00207">
    <property type="entry name" value="fer2"/>
    <property type="match status" value="1"/>
</dbReference>
<dbReference type="SUPFAM" id="SSF53706">
    <property type="entry name" value="Formate dehydrogenase/DMSO reductase, domains 1-3"/>
    <property type="match status" value="1"/>
</dbReference>
<comment type="subunit">
    <text evidence="23">Homooctamer; active form. Homohexamer; low activity form.</text>
</comment>
<dbReference type="Proteomes" id="UP000887116">
    <property type="component" value="Unassembled WGS sequence"/>
</dbReference>
<feature type="transmembrane region" description="Helical" evidence="31">
    <location>
        <begin position="873"/>
        <end position="892"/>
    </location>
</feature>
<dbReference type="PROSITE" id="PS00169">
    <property type="entry name" value="D_ALA_DEHYDRATASE"/>
    <property type="match status" value="1"/>
</dbReference>
<keyword evidence="36" id="KW-1185">Reference proteome</keyword>
<dbReference type="GO" id="GO:0051539">
    <property type="term" value="F:4 iron, 4 sulfur cluster binding"/>
    <property type="evidence" value="ECO:0007669"/>
    <property type="project" value="UniProtKB-KW"/>
</dbReference>
<evidence type="ECO:0000256" key="14">
    <source>
        <dbReference type="ARBA" id="ARBA00023004"/>
    </source>
</evidence>
<evidence type="ECO:0000256" key="8">
    <source>
        <dbReference type="ARBA" id="ARBA00020771"/>
    </source>
</evidence>
<evidence type="ECO:0000256" key="11">
    <source>
        <dbReference type="ARBA" id="ARBA00022723"/>
    </source>
</evidence>
<dbReference type="PROSITE" id="PS51839">
    <property type="entry name" value="4FE4S_HC3"/>
    <property type="match status" value="1"/>
</dbReference>
<keyword evidence="11" id="KW-0479">Metal-binding</keyword>
<dbReference type="GO" id="GO:0004655">
    <property type="term" value="F:porphobilinogen synthase activity"/>
    <property type="evidence" value="ECO:0007669"/>
    <property type="project" value="UniProtKB-EC"/>
</dbReference>
<dbReference type="InterPro" id="IPR010228">
    <property type="entry name" value="NADH_UbQ_OxRdtase_Gsu"/>
</dbReference>
<evidence type="ECO:0000256" key="5">
    <source>
        <dbReference type="ARBA" id="ARBA00005404"/>
    </source>
</evidence>
<dbReference type="NCBIfam" id="NF006762">
    <property type="entry name" value="PRK09283.1"/>
    <property type="match status" value="1"/>
</dbReference>
<dbReference type="PROSITE" id="PS00641">
    <property type="entry name" value="COMPLEX1_75K_1"/>
    <property type="match status" value="1"/>
</dbReference>
<sequence length="1318" mass="145765">MAAGGKAKTASKNNPTQRKKAEQKMYKDKPVKPVRYIDRDSRMNYMSAQYDNGNLVEDEISGNPIKLTIIQACEVVGIEIPRFCYHERLAIAGNCRMCLVEVEGGPPKPVASCAMPVAEGMVIHTDTPKVKKAREGVLEFLLINHPLDCPICDQGGECDLQDITMAYGKGTSRLDEHKRAVPKKHFGPLIETAMNRCIHCTRCVRFLSDVAGTNELGGIGRGENVEISTYIKRHISSELSGNIIDLCPVGALTSKPYSFTARPWELSHCETIDVLDAVGSAIRVDYRGPEVMRILPRLSEEVNEEWISDKTRFAYDGLKVQRLDQPYVKKDGKLAPVDWNEALTIAAKKLKNTKSNKIAALAGDLADSESMLLLKEMMQKLGSENIDCRQDGAKLIPNNRASYVFNTTIEGIEKADLCLLVNTNPRIEAPIINVRLRKRYLQDNFPIASVGPNIEYLYHVEKLGDNPDVLSKIVNGNHKFCELLVAAQNPMLIIGQDALIRDDSESILILAGKIAEKFNMVRDDWNGFNMLHKAAARVGGLDVGFVPEKGGKDTNQILEHTEGGEIEVIYLLGADEIDTSKLENTFVIYQGHHGDKGAHVADVILPGAAYTEKYATYVNTEGRVQRTNLAVFPPGEAKEDWLIIKNLSQYLDLSLPYDSLFDVRKKLDTIGPQFRNADQVVKNTWVPISNDGISLIPLLLSVAYLTYFERKVLAAIQLRHGPSVVGPFGLLQPFADAIKLLIKEPIIPFRASTILFIMAPMLTFILALIAWAVIPFGAEVIVENGQQVVIPKVIANINVGVLYVLAISSLGVYGVIIAGWSSNSNYAFLGAMRSAAQMISYEVSIGLIVATVVVTTGTLNLGEMVVAKHNMPFWVDLLLMPIGIIFFISLLAETNRHPFDLPEAEAELVSGYNVEYSSMPFALFFLGEYANMILASAMMTIFFLGGWYPPLEFSLLYKIPGLIWFVLKIVILLFGCCSLLGICLDPMFNFPNTRLRRRRSSKWVRNLTSENSLSVNDLVLPLFVHDREETTEPISGLPGVKCYSIDGLVSIVKEAKDLGINAVAIFPVVDSKLKSENAEEAYNSDNLICRAICAVKLKVPEIGIIADVALDPYTIHGHDGILKDNQMDVENDETISVLCKQAFALAKAGCDIVAPSDMMDGRIGRIRKSLDDNNFQDVLILSYAVKYCSSFYAPFRQVVGSCGLSHSIDKSGYQMDYKNAREAMCEIEMDINEGADFIMIKPGMPYLDIIKTASDKFNFPIFAYQVSGEYAMIKAAANNGWLDYDKVIYESLIGFKRVGASAIFTYAALDVAKNLVSV</sequence>
<dbReference type="InterPro" id="IPR030656">
    <property type="entry name" value="ALAD_AS"/>
</dbReference>
<dbReference type="InterPro" id="IPR000283">
    <property type="entry name" value="NADH_UbQ_OxRdtase_75kDa_su_CS"/>
</dbReference>
<feature type="compositionally biased region" description="Basic and acidic residues" evidence="30">
    <location>
        <begin position="19"/>
        <end position="28"/>
    </location>
</feature>
<dbReference type="CDD" id="cd02773">
    <property type="entry name" value="MopB_Res-Cmplx1_Nad11"/>
    <property type="match status" value="1"/>
</dbReference>
<dbReference type="InterPro" id="IPR001041">
    <property type="entry name" value="2Fe-2S_ferredoxin-type"/>
</dbReference>
<evidence type="ECO:0000256" key="25">
    <source>
        <dbReference type="ARBA" id="ARBA00047651"/>
    </source>
</evidence>
<proteinExistence type="inferred from homology"/>
<dbReference type="InterPro" id="IPR001731">
    <property type="entry name" value="ALAD"/>
</dbReference>
<evidence type="ECO:0000256" key="21">
    <source>
        <dbReference type="ARBA" id="ARBA00023244"/>
    </source>
</evidence>
<keyword evidence="16" id="KW-0520">NAD</keyword>
<accession>A0A8X6JK29</accession>
<dbReference type="InterPro" id="IPR013785">
    <property type="entry name" value="Aldolase_TIM"/>
</dbReference>
<dbReference type="GO" id="GO:0006783">
    <property type="term" value="P:heme biosynthetic process"/>
    <property type="evidence" value="ECO:0007669"/>
    <property type="project" value="UniProtKB-KW"/>
</dbReference>
<keyword evidence="17" id="KW-0830">Ubiquinone</keyword>
<dbReference type="Pfam" id="PF10588">
    <property type="entry name" value="NADH-G_4Fe-4S_3"/>
    <property type="match status" value="1"/>
</dbReference>
<feature type="transmembrane region" description="Helical" evidence="31">
    <location>
        <begin position="961"/>
        <end position="988"/>
    </location>
</feature>
<comment type="catalytic activity">
    <reaction evidence="25 27">
        <text>2 5-aminolevulinate = porphobilinogen + 2 H2O + H(+)</text>
        <dbReference type="Rhea" id="RHEA:24064"/>
        <dbReference type="ChEBI" id="CHEBI:15377"/>
        <dbReference type="ChEBI" id="CHEBI:15378"/>
        <dbReference type="ChEBI" id="CHEBI:58126"/>
        <dbReference type="ChEBI" id="CHEBI:356416"/>
        <dbReference type="EC" id="4.2.1.24"/>
    </reaction>
</comment>
<evidence type="ECO:0000256" key="18">
    <source>
        <dbReference type="ARBA" id="ARBA00023133"/>
    </source>
</evidence>
<evidence type="ECO:0000256" key="27">
    <source>
        <dbReference type="RuleBase" id="RU000515"/>
    </source>
</evidence>
<dbReference type="GO" id="GO:0046872">
    <property type="term" value="F:metal ion binding"/>
    <property type="evidence" value="ECO:0007669"/>
    <property type="project" value="UniProtKB-KW"/>
</dbReference>
<keyword evidence="18" id="KW-0350">Heme biosynthesis</keyword>
<dbReference type="PROSITE" id="PS51085">
    <property type="entry name" value="2FE2S_FER_2"/>
    <property type="match status" value="1"/>
</dbReference>
<comment type="similarity">
    <text evidence="6 28">Belongs to the ALAD family.</text>
</comment>
<evidence type="ECO:0000256" key="22">
    <source>
        <dbReference type="ARBA" id="ARBA00025628"/>
    </source>
</evidence>
<evidence type="ECO:0000256" key="19">
    <source>
        <dbReference type="ARBA" id="ARBA00023136"/>
    </source>
</evidence>
<dbReference type="FunFam" id="3.30.70.20:FF:000002">
    <property type="entry name" value="NADH-ubiquinone oxidoreductase 75 kDa subunit"/>
    <property type="match status" value="1"/>
</dbReference>
<dbReference type="SMART" id="SM01004">
    <property type="entry name" value="ALAD"/>
    <property type="match status" value="1"/>
</dbReference>
<dbReference type="GO" id="GO:0005743">
    <property type="term" value="C:mitochondrial inner membrane"/>
    <property type="evidence" value="ECO:0007669"/>
    <property type="project" value="UniProtKB-ARBA"/>
</dbReference>
<dbReference type="GO" id="GO:0016651">
    <property type="term" value="F:oxidoreductase activity, acting on NAD(P)H"/>
    <property type="evidence" value="ECO:0007669"/>
    <property type="project" value="InterPro"/>
</dbReference>
<evidence type="ECO:0000256" key="1">
    <source>
        <dbReference type="ARBA" id="ARBA00001966"/>
    </source>
</evidence>
<dbReference type="EC" id="4.2.1.24" evidence="7 27"/>
<evidence type="ECO:0000313" key="36">
    <source>
        <dbReference type="Proteomes" id="UP000887116"/>
    </source>
</evidence>
<evidence type="ECO:0000256" key="20">
    <source>
        <dbReference type="ARBA" id="ARBA00023239"/>
    </source>
</evidence>
<dbReference type="Pfam" id="PF22117">
    <property type="entry name" value="Fer4_Nqo3"/>
    <property type="match status" value="1"/>
</dbReference>
<dbReference type="FunFam" id="3.30.200.210:FF:000002">
    <property type="entry name" value="NADH-ubiquinone oxidoreductase 75 kDa subunit"/>
    <property type="match status" value="1"/>
</dbReference>
<comment type="pathway">
    <text evidence="4">Porphyrin-containing compound metabolism; protoporphyrin-IX biosynthesis; coproporphyrinogen-III from 5-aminolevulinate: step 1/4.</text>
</comment>
<evidence type="ECO:0000256" key="13">
    <source>
        <dbReference type="ARBA" id="ARBA00022989"/>
    </source>
</evidence>
<evidence type="ECO:0000256" key="26">
    <source>
        <dbReference type="ARBA" id="ARBA00049551"/>
    </source>
</evidence>
<dbReference type="SUPFAM" id="SSF54292">
    <property type="entry name" value="2Fe-2S ferredoxin-like"/>
    <property type="match status" value="1"/>
</dbReference>
<keyword evidence="15" id="KW-0411">Iron-sulfur</keyword>
<evidence type="ECO:0000256" key="2">
    <source>
        <dbReference type="ARBA" id="ARBA00003257"/>
    </source>
</evidence>
<dbReference type="PANTHER" id="PTHR43105">
    <property type="entry name" value="RESPIRATORY NITRATE REDUCTASE"/>
    <property type="match status" value="1"/>
</dbReference>
<feature type="domain" description="2Fe-2S ferredoxin-type" evidence="32">
    <location>
        <begin position="44"/>
        <end position="129"/>
    </location>
</feature>
<dbReference type="PROSITE" id="PS00643">
    <property type="entry name" value="COMPLEX1_75K_3"/>
    <property type="match status" value="1"/>
</dbReference>
<dbReference type="GO" id="GO:0008137">
    <property type="term" value="F:NADH dehydrogenase (ubiquinone) activity"/>
    <property type="evidence" value="ECO:0007669"/>
    <property type="project" value="UniProtKB-EC"/>
</dbReference>
<dbReference type="PROSITE" id="PS00668">
    <property type="entry name" value="COMPLEX1_ND1_2"/>
    <property type="match status" value="1"/>
</dbReference>
<keyword evidence="21 27" id="KW-0627">Porphyrin biosynthesis</keyword>
<dbReference type="Pfam" id="PF22151">
    <property type="entry name" value="Fer4_NDSU1"/>
    <property type="match status" value="1"/>
</dbReference>
<dbReference type="InterPro" id="IPR019574">
    <property type="entry name" value="NADH_UbQ_OxRdtase_Gsu_4Fe4S-bd"/>
</dbReference>
<dbReference type="Gene3D" id="3.30.70.20">
    <property type="match status" value="1"/>
</dbReference>
<dbReference type="Pfam" id="PF00146">
    <property type="entry name" value="NADHdh"/>
    <property type="match status" value="1"/>
</dbReference>
<dbReference type="Gene3D" id="3.40.50.740">
    <property type="match status" value="1"/>
</dbReference>
<evidence type="ECO:0000256" key="6">
    <source>
        <dbReference type="ARBA" id="ARBA00008055"/>
    </source>
</evidence>
<dbReference type="GO" id="GO:0042773">
    <property type="term" value="P:ATP synthesis coupled electron transport"/>
    <property type="evidence" value="ECO:0007669"/>
    <property type="project" value="InterPro"/>
</dbReference>
<keyword evidence="13 31" id="KW-1133">Transmembrane helix</keyword>
<keyword evidence="12" id="KW-1278">Translocase</keyword>
<dbReference type="PROSITE" id="PS00642">
    <property type="entry name" value="COMPLEX1_75K_2"/>
    <property type="match status" value="1"/>
</dbReference>
<evidence type="ECO:0000256" key="9">
    <source>
        <dbReference type="ARBA" id="ARBA00022485"/>
    </source>
</evidence>
<dbReference type="InterPro" id="IPR036010">
    <property type="entry name" value="2Fe-2S_ferredoxin-like_sf"/>
</dbReference>
<evidence type="ECO:0000256" key="10">
    <source>
        <dbReference type="ARBA" id="ARBA00022692"/>
    </source>
</evidence>
<keyword evidence="14" id="KW-0408">Iron</keyword>
<keyword evidence="10 31" id="KW-0812">Transmembrane</keyword>
<feature type="domain" description="4Fe-4S His(Cys)3-ligated-type" evidence="34">
    <location>
        <begin position="129"/>
        <end position="168"/>
    </location>
</feature>
<comment type="similarity">
    <text evidence="5 29">Belongs to the complex I 75 kDa subunit family.</text>
</comment>
<evidence type="ECO:0000256" key="15">
    <source>
        <dbReference type="ARBA" id="ARBA00023014"/>
    </source>
</evidence>
<dbReference type="HAMAP" id="MF_01350">
    <property type="entry name" value="NDH1_NuoH"/>
    <property type="match status" value="1"/>
</dbReference>
<dbReference type="InterPro" id="IPR006656">
    <property type="entry name" value="Mopterin_OxRdtase"/>
</dbReference>
<evidence type="ECO:0000256" key="3">
    <source>
        <dbReference type="ARBA" id="ARBA00004225"/>
    </source>
</evidence>
<evidence type="ECO:0000256" key="24">
    <source>
        <dbReference type="ARBA" id="ARBA00034078"/>
    </source>
</evidence>
<feature type="domain" description="4Fe-4S Mo/W bis-MGD-type" evidence="33">
    <location>
        <begin position="266"/>
        <end position="322"/>
    </location>
</feature>
<keyword evidence="9" id="KW-0004">4Fe-4S</keyword>
<dbReference type="OrthoDB" id="10249365at2759"/>
<comment type="subcellular location">
    <subcellularLocation>
        <location evidence="3">Mitochondrion membrane</location>
        <topology evidence="3">Multi-pass membrane protein</topology>
    </subcellularLocation>
</comment>
<evidence type="ECO:0000256" key="30">
    <source>
        <dbReference type="SAM" id="MobiDB-lite"/>
    </source>
</evidence>
<comment type="function">
    <text evidence="22">Catalyzes an early step in the biosynthesis of tetrapyrroles. Binds two molecules of 5-aminolevulinate per subunit, each at a distinct site, and catalyzes their condensation to form porphobilinogen.</text>
</comment>
<evidence type="ECO:0000256" key="12">
    <source>
        <dbReference type="ARBA" id="ARBA00022967"/>
    </source>
</evidence>
<feature type="transmembrane region" description="Helical" evidence="31">
    <location>
        <begin position="794"/>
        <end position="818"/>
    </location>
</feature>
<name>A0A8X6JK29_TRICU</name>
<dbReference type="NCBIfam" id="TIGR01973">
    <property type="entry name" value="NuoG"/>
    <property type="match status" value="1"/>
</dbReference>
<dbReference type="InterPro" id="IPR006963">
    <property type="entry name" value="Mopterin_OxRdtase_4Fe-4S_dom"/>
</dbReference>
<gene>
    <name evidence="35" type="primary">nuoG</name>
    <name evidence="35" type="ORF">TNCT_54371</name>
</gene>
<dbReference type="SMART" id="SM00929">
    <property type="entry name" value="NADH-G_4Fe-4S_3"/>
    <property type="match status" value="1"/>
</dbReference>
<evidence type="ECO:0000256" key="7">
    <source>
        <dbReference type="ARBA" id="ARBA00012053"/>
    </source>
</evidence>
<protein>
    <recommendedName>
        <fullName evidence="8 27">Delta-aminolevulinic acid dehydratase</fullName>
        <ecNumber evidence="7 27">4.2.1.24</ecNumber>
    </recommendedName>
</protein>
<dbReference type="Gene3D" id="3.10.20.740">
    <property type="match status" value="1"/>
</dbReference>
<evidence type="ECO:0000259" key="34">
    <source>
        <dbReference type="PROSITE" id="PS51839"/>
    </source>
</evidence>
<dbReference type="InterPro" id="IPR001694">
    <property type="entry name" value="NADH_UbQ_OxRdtase_su1/FPO"/>
</dbReference>
<dbReference type="SUPFAM" id="SSF51569">
    <property type="entry name" value="Aldolase"/>
    <property type="match status" value="1"/>
</dbReference>
<feature type="transmembrane region" description="Helical" evidence="31">
    <location>
        <begin position="753"/>
        <end position="774"/>
    </location>
</feature>
<organism evidence="35 36">
    <name type="scientific">Trichonephila clavata</name>
    <name type="common">Joro spider</name>
    <name type="synonym">Nephila clavata</name>
    <dbReference type="NCBI Taxonomy" id="2740835"/>
    <lineage>
        <taxon>Eukaryota</taxon>
        <taxon>Metazoa</taxon>
        <taxon>Ecdysozoa</taxon>
        <taxon>Arthropoda</taxon>
        <taxon>Chelicerata</taxon>
        <taxon>Arachnida</taxon>
        <taxon>Araneae</taxon>
        <taxon>Araneomorphae</taxon>
        <taxon>Entelegynae</taxon>
        <taxon>Araneoidea</taxon>
        <taxon>Nephilidae</taxon>
        <taxon>Trichonephila</taxon>
    </lineage>
</organism>
<dbReference type="InterPro" id="IPR054351">
    <property type="entry name" value="NADH_UbQ_OxRdtase_ferredoxin"/>
</dbReference>
<evidence type="ECO:0000256" key="23">
    <source>
        <dbReference type="ARBA" id="ARBA00025861"/>
    </source>
</evidence>
<dbReference type="FunFam" id="3.10.20.740:FF:000001">
    <property type="entry name" value="NADH-quinone oxidoreductase subunit G"/>
    <property type="match status" value="1"/>
</dbReference>
<keyword evidence="20 27" id="KW-0456">Lyase</keyword>